<gene>
    <name evidence="1" type="ORF">B879_00221</name>
</gene>
<reference evidence="1 2" key="1">
    <citation type="journal article" date="2012" name="J. Bacteriol.">
        <title>Draft Genome Sequence of Cecembia lonarensis Strain LW9T, Isolated from Lonar Lake, a Haloalkaline Lake in India.</title>
        <authorList>
            <person name="Shivaji S."/>
            <person name="Ara S."/>
            <person name="Singh A."/>
            <person name="Pinnaka A.K."/>
        </authorList>
    </citation>
    <scope>NUCLEOTIDE SEQUENCE [LARGE SCALE GENOMIC DNA]</scope>
    <source>
        <strain evidence="1 2">LW9</strain>
    </source>
</reference>
<sequence length="29" mass="3473">MIVEEEHHYLFSSARDYARIKGLVNISMY</sequence>
<comment type="caution">
    <text evidence="1">The sequence shown here is derived from an EMBL/GenBank/DDBJ whole genome shotgun (WGS) entry which is preliminary data.</text>
</comment>
<accession>K1L416</accession>
<name>K1L416_CECL9</name>
<organism evidence="1 2">
    <name type="scientific">Cecembia lonarensis (strain CCUG 58316 / KCTC 22772 / LW9)</name>
    <dbReference type="NCBI Taxonomy" id="1225176"/>
    <lineage>
        <taxon>Bacteria</taxon>
        <taxon>Pseudomonadati</taxon>
        <taxon>Bacteroidota</taxon>
        <taxon>Cytophagia</taxon>
        <taxon>Cytophagales</taxon>
        <taxon>Cyclobacteriaceae</taxon>
        <taxon>Cecembia</taxon>
    </lineage>
</organism>
<protein>
    <submittedName>
        <fullName evidence="1">Uncharacterized protein</fullName>
    </submittedName>
</protein>
<evidence type="ECO:0000313" key="2">
    <source>
        <dbReference type="Proteomes" id="UP000004478"/>
    </source>
</evidence>
<dbReference type="Proteomes" id="UP000004478">
    <property type="component" value="Unassembled WGS sequence"/>
</dbReference>
<proteinExistence type="predicted"/>
<dbReference type="AlphaFoldDB" id="K1L416"/>
<keyword evidence="2" id="KW-1185">Reference proteome</keyword>
<evidence type="ECO:0000313" key="1">
    <source>
        <dbReference type="EMBL" id="EKB51170.1"/>
    </source>
</evidence>
<dbReference type="EMBL" id="AMGM01000002">
    <property type="protein sequence ID" value="EKB51170.1"/>
    <property type="molecule type" value="Genomic_DNA"/>
</dbReference>